<keyword evidence="2" id="KW-1185">Reference proteome</keyword>
<dbReference type="PANTHER" id="PTHR37237:SF1">
    <property type="entry name" value="OS02G0567000 PROTEIN"/>
    <property type="match status" value="1"/>
</dbReference>
<reference evidence="1 2" key="1">
    <citation type="submission" date="2019-05" db="EMBL/GenBank/DDBJ databases">
        <title>Mikania micrantha, genome provides insights into the molecular mechanism of rapid growth.</title>
        <authorList>
            <person name="Liu B."/>
        </authorList>
    </citation>
    <scope>NUCLEOTIDE SEQUENCE [LARGE SCALE GENOMIC DNA]</scope>
    <source>
        <strain evidence="1">NLD-2019</strain>
        <tissue evidence="1">Leaf</tissue>
    </source>
</reference>
<dbReference type="AlphaFoldDB" id="A0A5N6LCJ5"/>
<comment type="caution">
    <text evidence="1">The sequence shown here is derived from an EMBL/GenBank/DDBJ whole genome shotgun (WGS) entry which is preliminary data.</text>
</comment>
<organism evidence="1 2">
    <name type="scientific">Mikania micrantha</name>
    <name type="common">bitter vine</name>
    <dbReference type="NCBI Taxonomy" id="192012"/>
    <lineage>
        <taxon>Eukaryota</taxon>
        <taxon>Viridiplantae</taxon>
        <taxon>Streptophyta</taxon>
        <taxon>Embryophyta</taxon>
        <taxon>Tracheophyta</taxon>
        <taxon>Spermatophyta</taxon>
        <taxon>Magnoliopsida</taxon>
        <taxon>eudicotyledons</taxon>
        <taxon>Gunneridae</taxon>
        <taxon>Pentapetalae</taxon>
        <taxon>asterids</taxon>
        <taxon>campanulids</taxon>
        <taxon>Asterales</taxon>
        <taxon>Asteraceae</taxon>
        <taxon>Asteroideae</taxon>
        <taxon>Heliantheae alliance</taxon>
        <taxon>Eupatorieae</taxon>
        <taxon>Mikania</taxon>
    </lineage>
</organism>
<evidence type="ECO:0000313" key="2">
    <source>
        <dbReference type="Proteomes" id="UP000326396"/>
    </source>
</evidence>
<dbReference type="PANTHER" id="PTHR37237">
    <property type="entry name" value="OS02G0567000 PROTEIN"/>
    <property type="match status" value="1"/>
</dbReference>
<protein>
    <submittedName>
        <fullName evidence="1">Uncharacterized protein</fullName>
    </submittedName>
</protein>
<evidence type="ECO:0000313" key="1">
    <source>
        <dbReference type="EMBL" id="KAD0455666.1"/>
    </source>
</evidence>
<name>A0A5N6LCJ5_9ASTR</name>
<accession>A0A5N6LCJ5</accession>
<dbReference type="OrthoDB" id="1629067at2759"/>
<dbReference type="EMBL" id="SZYD01001665">
    <property type="protein sequence ID" value="KAD0455666.1"/>
    <property type="molecule type" value="Genomic_DNA"/>
</dbReference>
<proteinExistence type="predicted"/>
<dbReference type="Proteomes" id="UP000326396">
    <property type="component" value="Unassembled WGS sequence"/>
</dbReference>
<gene>
    <name evidence="1" type="ORF">E3N88_44254</name>
</gene>
<sequence>MRGGGLGGPLLCIGDLLHDVGEEEEDSTITIANEFITPVEAANRQIHPSYLSNLYQESYKCLNEALNGTSHSWTAHTLEVRE</sequence>